<dbReference type="InterPro" id="IPR003439">
    <property type="entry name" value="ABC_transporter-like_ATP-bd"/>
</dbReference>
<accession>A0ABT8GVU8</accession>
<dbReference type="SUPFAM" id="SSF52540">
    <property type="entry name" value="P-loop containing nucleoside triphosphate hydrolases"/>
    <property type="match status" value="1"/>
</dbReference>
<dbReference type="GO" id="GO:0005524">
    <property type="term" value="F:ATP binding"/>
    <property type="evidence" value="ECO:0007669"/>
    <property type="project" value="UniProtKB-KW"/>
</dbReference>
<sequence length="309" mass="34126">MLEDDGNYIVKTSNLTKIYKDRRAVNGVNLKIKKGEVYGFLGPNGAGKTTTIKMLLGLIKPSKGDIKVLDMSLENNRFEILKNVGSLVEAPAYYSHLTAFENLLINANILGLPKERITTALDMVKLSSFADKPVKEFSLGMKQRLGIASALLAQPELLILDEPTNGLDPAGIIDMRELIRNLNKNYGVTIIISSHLLSEVEHVASHLGIIARGQILFEGSIKELKNIMDKFIVLTTSDATKTLFLANSIGCEAVKEDNEIHISNILDSELAKLIKELVRSEVDIYRVEERSQSLEDIFLGLVTGEETLC</sequence>
<dbReference type="Pfam" id="PF00005">
    <property type="entry name" value="ABC_tran"/>
    <property type="match status" value="1"/>
</dbReference>
<dbReference type="InterPro" id="IPR027417">
    <property type="entry name" value="P-loop_NTPase"/>
</dbReference>
<dbReference type="PROSITE" id="PS50893">
    <property type="entry name" value="ABC_TRANSPORTER_2"/>
    <property type="match status" value="1"/>
</dbReference>
<reference evidence="6" key="1">
    <citation type="submission" date="2023-07" db="EMBL/GenBank/DDBJ databases">
        <title>Ureibacillus sp. isolated from freshwater well.</title>
        <authorList>
            <person name="Kirdat K."/>
            <person name="Bhatt A."/>
            <person name="Teware R."/>
            <person name="Bhavsar Y."/>
            <person name="Yadav A."/>
        </authorList>
    </citation>
    <scope>NUCLEOTIDE SEQUENCE</scope>
    <source>
        <strain evidence="6">BA0131</strain>
    </source>
</reference>
<dbReference type="SMART" id="SM00382">
    <property type="entry name" value="AAA"/>
    <property type="match status" value="1"/>
</dbReference>
<gene>
    <name evidence="6" type="ORF">QYB95_18490</name>
</gene>
<dbReference type="RefSeq" id="WP_301139845.1">
    <property type="nucleotide sequence ID" value="NZ_JAUHTQ010000024.1"/>
</dbReference>
<dbReference type="PROSITE" id="PS00211">
    <property type="entry name" value="ABC_TRANSPORTER_1"/>
    <property type="match status" value="1"/>
</dbReference>
<dbReference type="PANTHER" id="PTHR43335">
    <property type="entry name" value="ABC TRANSPORTER, ATP-BINDING PROTEIN"/>
    <property type="match status" value="1"/>
</dbReference>
<organism evidence="6 7">
    <name type="scientific">Ureibacillus aquaedulcis</name>
    <dbReference type="NCBI Taxonomy" id="3058421"/>
    <lineage>
        <taxon>Bacteria</taxon>
        <taxon>Bacillati</taxon>
        <taxon>Bacillota</taxon>
        <taxon>Bacilli</taxon>
        <taxon>Bacillales</taxon>
        <taxon>Caryophanaceae</taxon>
        <taxon>Ureibacillus</taxon>
    </lineage>
</organism>
<keyword evidence="4 6" id="KW-0067">ATP-binding</keyword>
<proteinExistence type="inferred from homology"/>
<evidence type="ECO:0000313" key="7">
    <source>
        <dbReference type="Proteomes" id="UP001172743"/>
    </source>
</evidence>
<evidence type="ECO:0000256" key="1">
    <source>
        <dbReference type="ARBA" id="ARBA00005417"/>
    </source>
</evidence>
<feature type="domain" description="ABC transporter" evidence="5">
    <location>
        <begin position="10"/>
        <end position="237"/>
    </location>
</feature>
<evidence type="ECO:0000256" key="4">
    <source>
        <dbReference type="ARBA" id="ARBA00022840"/>
    </source>
</evidence>
<keyword evidence="2" id="KW-0813">Transport</keyword>
<dbReference type="InterPro" id="IPR017871">
    <property type="entry name" value="ABC_transporter-like_CS"/>
</dbReference>
<protein>
    <submittedName>
        <fullName evidence="6">ABC transporter ATP-binding protein</fullName>
    </submittedName>
</protein>
<evidence type="ECO:0000256" key="3">
    <source>
        <dbReference type="ARBA" id="ARBA00022741"/>
    </source>
</evidence>
<dbReference type="Proteomes" id="UP001172743">
    <property type="component" value="Unassembled WGS sequence"/>
</dbReference>
<keyword evidence="3" id="KW-0547">Nucleotide-binding</keyword>
<comment type="caution">
    <text evidence="6">The sequence shown here is derived from an EMBL/GenBank/DDBJ whole genome shotgun (WGS) entry which is preliminary data.</text>
</comment>
<evidence type="ECO:0000313" key="6">
    <source>
        <dbReference type="EMBL" id="MDN4495535.1"/>
    </source>
</evidence>
<name>A0ABT8GVU8_9BACL</name>
<dbReference type="PANTHER" id="PTHR43335:SF4">
    <property type="entry name" value="ABC TRANSPORTER, ATP-BINDING PROTEIN"/>
    <property type="match status" value="1"/>
</dbReference>
<evidence type="ECO:0000256" key="2">
    <source>
        <dbReference type="ARBA" id="ARBA00022448"/>
    </source>
</evidence>
<dbReference type="CDD" id="cd03268">
    <property type="entry name" value="ABC_BcrA_bacitracin_resist"/>
    <property type="match status" value="1"/>
</dbReference>
<dbReference type="EMBL" id="JAUHTQ010000024">
    <property type="protein sequence ID" value="MDN4495535.1"/>
    <property type="molecule type" value="Genomic_DNA"/>
</dbReference>
<dbReference type="InterPro" id="IPR003593">
    <property type="entry name" value="AAA+_ATPase"/>
</dbReference>
<dbReference type="Gene3D" id="3.40.50.300">
    <property type="entry name" value="P-loop containing nucleotide triphosphate hydrolases"/>
    <property type="match status" value="1"/>
</dbReference>
<comment type="similarity">
    <text evidence="1">Belongs to the ABC transporter superfamily.</text>
</comment>
<evidence type="ECO:0000259" key="5">
    <source>
        <dbReference type="PROSITE" id="PS50893"/>
    </source>
</evidence>
<keyword evidence="7" id="KW-1185">Reference proteome</keyword>